<evidence type="ECO:0000259" key="18">
    <source>
        <dbReference type="PROSITE" id="PS50011"/>
    </source>
</evidence>
<keyword evidence="9" id="KW-1133">Transmembrane helix</keyword>
<dbReference type="FunFam" id="1.10.510.10:FF:000341">
    <property type="entry name" value="Tyrosine-protein kinase receptor"/>
    <property type="match status" value="1"/>
</dbReference>
<dbReference type="InterPro" id="IPR000033">
    <property type="entry name" value="LDLR_classB_rpt"/>
</dbReference>
<dbReference type="GO" id="GO:0007169">
    <property type="term" value="P:cell surface receptor protein tyrosine kinase signaling pathway"/>
    <property type="evidence" value="ECO:0007669"/>
    <property type="project" value="InterPro"/>
</dbReference>
<dbReference type="InterPro" id="IPR020635">
    <property type="entry name" value="Tyr_kinase_cat_dom"/>
</dbReference>
<dbReference type="Gene3D" id="2.120.10.30">
    <property type="entry name" value="TolB, C-terminal domain"/>
    <property type="match status" value="3"/>
</dbReference>
<keyword evidence="6 15" id="KW-0547">Nucleotide-binding</keyword>
<dbReference type="PANTHER" id="PTHR24416">
    <property type="entry name" value="TYROSINE-PROTEIN KINASE RECEPTOR"/>
    <property type="match status" value="1"/>
</dbReference>
<keyword evidence="4 16" id="KW-0812">Transmembrane</keyword>
<dbReference type="CDD" id="cd05044">
    <property type="entry name" value="PTKc_c-ros"/>
    <property type="match status" value="1"/>
</dbReference>
<evidence type="ECO:0000256" key="8">
    <source>
        <dbReference type="ARBA" id="ARBA00022840"/>
    </source>
</evidence>
<keyword evidence="3" id="KW-0808">Transferase</keyword>
<evidence type="ECO:0000256" key="9">
    <source>
        <dbReference type="ARBA" id="ARBA00022989"/>
    </source>
</evidence>
<feature type="domain" description="Fibronectin type-III" evidence="19">
    <location>
        <begin position="1730"/>
        <end position="1846"/>
    </location>
</feature>
<organism evidence="20 21">
    <name type="scientific">Exocentrus adspersus</name>
    <dbReference type="NCBI Taxonomy" id="1586481"/>
    <lineage>
        <taxon>Eukaryota</taxon>
        <taxon>Metazoa</taxon>
        <taxon>Ecdysozoa</taxon>
        <taxon>Arthropoda</taxon>
        <taxon>Hexapoda</taxon>
        <taxon>Insecta</taxon>
        <taxon>Pterygota</taxon>
        <taxon>Neoptera</taxon>
        <taxon>Endopterygota</taxon>
        <taxon>Coleoptera</taxon>
        <taxon>Polyphaga</taxon>
        <taxon>Cucujiformia</taxon>
        <taxon>Chrysomeloidea</taxon>
        <taxon>Cerambycidae</taxon>
        <taxon>Lamiinae</taxon>
        <taxon>Acanthocinini</taxon>
        <taxon>Exocentrus</taxon>
    </lineage>
</organism>
<keyword evidence="21" id="KW-1185">Reference proteome</keyword>
<dbReference type="PRINTS" id="PR00109">
    <property type="entry name" value="TYRKINASE"/>
</dbReference>
<evidence type="ECO:0000313" key="21">
    <source>
        <dbReference type="Proteomes" id="UP001159042"/>
    </source>
</evidence>
<evidence type="ECO:0000256" key="5">
    <source>
        <dbReference type="ARBA" id="ARBA00022737"/>
    </source>
</evidence>
<comment type="subcellular location">
    <subcellularLocation>
        <location evidence="1">Membrane</location>
        <topology evidence="1">Single-pass membrane protein</topology>
    </subcellularLocation>
</comment>
<dbReference type="SMART" id="SM00135">
    <property type="entry name" value="LY"/>
    <property type="match status" value="5"/>
</dbReference>
<feature type="domain" description="Fibronectin type-III" evidence="19">
    <location>
        <begin position="66"/>
        <end position="168"/>
    </location>
</feature>
<evidence type="ECO:0000256" key="2">
    <source>
        <dbReference type="ARBA" id="ARBA00022553"/>
    </source>
</evidence>
<dbReference type="InterPro" id="IPR011042">
    <property type="entry name" value="6-blade_b-propeller_TolB-like"/>
</dbReference>
<sequence>SSKVVFTLFQCAKGCKVWRKALSMTCQEACNGTTERLTPKELYCVMGCNDAITKYFTQLRVLLGLPPAPALLADSLTATSLMLEWHFQAAHKVGLNCHVQWRYEELSASWQYCRNVTWDQENNIFLVEGLQPYTKYRFRIALILGYHRHHHGDPIVSSASVVISTLPSGVPISSPMNVRATPVDSTSISISWEPGPFPHGPLLSYVLQITNNDNNNLPEVHSEVKDIPPENTFYMVRNLKPSRNYTIDIRMRNYYGSGPPAKVIVTTPPEQQDNAEEPVLILGTEYSIFELANILGDPVDFYRSNVQLKGIGIHLNKKLVFIADSDGYVSKVPLKEEAEDKVHLLKPENIDFTPLDLTVDWLNDQLYILGESKYQASRYIITRCNFDGGSLTVAYAGLSKKPLSIQIDPFSGYLFWTIQDYNRGGLYRLDVSDISNGIKYEVKIKRLLNETELGAFTVDHSYFTLLVSYQRKNTIMSVSLDGTVISDIRPSVTNAQLQKVISLATANKKFYWTDGVDVFNEEYHKAYNSYFHNTIPHLTSGSYKKVFIKSQSFQPWPVPINPPTNVQVIFARTTAKIKWQPPHLLGVQGKGAWQNWTYEISVTEINSTKVTSETSINTTHFTLYNLKENTEYALKVAAYTKSGKGPWSSEFRGITLNQSKSQIILWSAAEGLLKSDAAGENVETIIHKSKMKNLFFTDISWFKDHIYLVTNSSHVYWYNLTSRKIGHLEDLESVGSLSVDWIGKKLYWSNPKQQLIIRSNLNGTQQEPLLTALAKELNVDSIKAYIYWSTGIKVECAHFNGVDKNEYHDVQFFSGRQIMGLTLDMDEKYVYWIVRGSEGSNLYRAPMQGYWSNIKYSIEVVSALEKPSMQGPLCYFHKRLLWLQNDNNAAISDLSGKNIATINGKRLWGLNMVYVIDSSLHMLPDNVDHNITINVIPEMLNKTSIKVVGSSESFNITWNPIKSVNYGTVFYEVQIDSPSKSDLTIINTTICSVKYWHAVTPFTPLNVTIRAFTYWGTSPQVRAEIFSPPSTPSAPRNLRAYVNFDRSQPQEENYATVILRWDMPLTPNGLLQGFRITCWHMNDDARIEICNNVVIQPNNTEYKIYNLKRNVIYFIQVQAFTEIGAGAMSDTISIDSGHESPLPIIVVASSDSIFIDDIDGNQSYSLVDGVISPVAITCLVLENRIYWINTKQEVLMYDIVPKKQQKIADVSGKPKVLTLDWVERSLYYTDTIENVKGSFVNKIDLNVKATIKKNKMFYIESNISHMEVSPFGRKLYWTETHDNIRYKLMKSNTDGTDVKPFFTQHDNDTNIKDDLTLCNCPIFPEVGPFFTIDHSNTETKPLIIFVDPYTLNIFSTDQDGCSCNVLVNNTIVSKHFPLDHTKSDVGFLYWINTHQDLLYAMRKGETKILTKEVKVADIAILGQHTQPYPPQQCLSPKQYKNLTVTLNSKSSDSLNLHMPHPVTITECKSFSMASIAYMIFYKVNSSNDSECLKAEDCGEITTFEENVDLTGLKPFTSYAVSVAVSNYFSDIDEVVTGPPSILQTAPGTPSEPQNITVYGINPTLVGVTWFPPEEINGLIVYYEIHWQTEGSLSGVRQKGEQPVYDSSSDNEQPIATLLHKLLPNETYTIWVRAYSETNESYSESQRVEITTYPEPERLILTNRTAYDMKISWKVIAHIKNYSAEYAPLISADWDEIDLVEAKNDVVHMDLENLKPKTMFTFETFGDRPSPPGIPIIQYVKPNVYRVWWEASRDNGAPIELYKLEGKILISYRNKRSTNRTRPWFNTSPSIELQDPEWEMLYNGTDSSWIIDGLDEQHKYAFRVSALNSYGWSDTSEESNEFDLNEAARMAEKQNPMKLILIATMVPISLYAREKGKSKKIQQMASTPRTPDVELATLRELPRRGIHNTNILYVSTQQPPDEINMLPHIRRDQITLTKFLGSGAFGEVFEGKAKGIENNGEETKVAIKTLKKGASDQEKTEFLQEAQLMSHFKHEHILQLLGVCLDNDPHFIIMELMLGGDLLTYLRDSRKPSTNTPTLNLVELLKMCVDVSKGCKYLEEMHFVHRDLACRNCLVSSTDTESRIVKIGDFGLARDIYKNDYYRKEGEGLLPVRWMSPESLVDGVFTSQSDVWAFGVLLWEIMTLGQQPYPARTNLEVLHYVRKGGRLGKPTDCPEDLYKLMLKCWEFVPERRPTFKYCLDVLENLQQEILRNPTTAAHEGQYISTVPEQNSWKNEADEANREKTPFLQQEKTYSGKSVPKYLELLYEPEPNVENNGYEVPNKISKIKNSVENLSEEKYSGQKYNSIKRNEENGIEKDYEKSQET</sequence>
<protein>
    <recommendedName>
        <fullName evidence="16">Tyrosine-protein kinase receptor</fullName>
        <ecNumber evidence="16">2.7.10.1</ecNumber>
    </recommendedName>
</protein>
<keyword evidence="7" id="KW-0418">Kinase</keyword>
<gene>
    <name evidence="20" type="ORF">NQ315_010568</name>
</gene>
<dbReference type="GO" id="GO:0004714">
    <property type="term" value="F:transmembrane receptor protein tyrosine kinase activity"/>
    <property type="evidence" value="ECO:0007669"/>
    <property type="project" value="UniProtKB-EC"/>
</dbReference>
<accession>A0AAV8W5P3</accession>
<comment type="catalytic activity">
    <reaction evidence="14 16">
        <text>L-tyrosyl-[protein] + ATP = O-phospho-L-tyrosyl-[protein] + ADP + H(+)</text>
        <dbReference type="Rhea" id="RHEA:10596"/>
        <dbReference type="Rhea" id="RHEA-COMP:10136"/>
        <dbReference type="Rhea" id="RHEA-COMP:20101"/>
        <dbReference type="ChEBI" id="CHEBI:15378"/>
        <dbReference type="ChEBI" id="CHEBI:30616"/>
        <dbReference type="ChEBI" id="CHEBI:46858"/>
        <dbReference type="ChEBI" id="CHEBI:61978"/>
        <dbReference type="ChEBI" id="CHEBI:456216"/>
        <dbReference type="EC" id="2.7.10.1"/>
    </reaction>
</comment>
<dbReference type="Gene3D" id="3.30.200.20">
    <property type="entry name" value="Phosphorylase Kinase, domain 1"/>
    <property type="match status" value="1"/>
</dbReference>
<evidence type="ECO:0000256" key="16">
    <source>
        <dbReference type="RuleBase" id="RU000312"/>
    </source>
</evidence>
<dbReference type="GO" id="GO:0005886">
    <property type="term" value="C:plasma membrane"/>
    <property type="evidence" value="ECO:0007669"/>
    <property type="project" value="TreeGrafter"/>
</dbReference>
<dbReference type="SUPFAM" id="SSF56112">
    <property type="entry name" value="Protein kinase-like (PK-like)"/>
    <property type="match status" value="1"/>
</dbReference>
<feature type="domain" description="Fibronectin type-III" evidence="19">
    <location>
        <begin position="1551"/>
        <end position="1654"/>
    </location>
</feature>
<keyword evidence="5" id="KW-0677">Repeat</keyword>
<feature type="compositionally biased region" description="Basic and acidic residues" evidence="17">
    <location>
        <begin position="2306"/>
        <end position="2323"/>
    </location>
</feature>
<dbReference type="InterPro" id="IPR013783">
    <property type="entry name" value="Ig-like_fold"/>
</dbReference>
<feature type="non-terminal residue" evidence="20">
    <location>
        <position position="1"/>
    </location>
</feature>
<keyword evidence="13" id="KW-0325">Glycoprotein</keyword>
<keyword evidence="8 15" id="KW-0067">ATP-binding</keyword>
<dbReference type="FunFam" id="2.60.40.10:FF:002685">
    <property type="entry name" value="Tyrosine-protein kinase receptor"/>
    <property type="match status" value="1"/>
</dbReference>
<evidence type="ECO:0000256" key="3">
    <source>
        <dbReference type="ARBA" id="ARBA00022679"/>
    </source>
</evidence>
<dbReference type="GO" id="GO:0005524">
    <property type="term" value="F:ATP binding"/>
    <property type="evidence" value="ECO:0007669"/>
    <property type="project" value="UniProtKB-UniRule"/>
</dbReference>
<dbReference type="InterPro" id="IPR001245">
    <property type="entry name" value="Ser-Thr/Tyr_kinase_cat_dom"/>
</dbReference>
<keyword evidence="2 16" id="KW-0597">Phosphoprotein</keyword>
<dbReference type="InterPro" id="IPR050122">
    <property type="entry name" value="RTK"/>
</dbReference>
<dbReference type="Pfam" id="PF00041">
    <property type="entry name" value="fn3"/>
    <property type="match status" value="4"/>
</dbReference>
<dbReference type="PROSITE" id="PS50853">
    <property type="entry name" value="FN3"/>
    <property type="match status" value="7"/>
</dbReference>
<dbReference type="GO" id="GO:0032006">
    <property type="term" value="P:regulation of TOR signaling"/>
    <property type="evidence" value="ECO:0007669"/>
    <property type="project" value="TreeGrafter"/>
</dbReference>
<dbReference type="PROSITE" id="PS50011">
    <property type="entry name" value="PROTEIN_KINASE_DOM"/>
    <property type="match status" value="1"/>
</dbReference>
<feature type="binding site" evidence="15">
    <location>
        <position position="1967"/>
    </location>
    <ligand>
        <name>ATP</name>
        <dbReference type="ChEBI" id="CHEBI:30616"/>
    </ligand>
</feature>
<dbReference type="SUPFAM" id="SSF63825">
    <property type="entry name" value="YWTD domain"/>
    <property type="match status" value="3"/>
</dbReference>
<evidence type="ECO:0000256" key="11">
    <source>
        <dbReference type="ARBA" id="ARBA00023137"/>
    </source>
</evidence>
<dbReference type="EMBL" id="JANEYG010000009">
    <property type="protein sequence ID" value="KAJ8921659.1"/>
    <property type="molecule type" value="Genomic_DNA"/>
</dbReference>
<feature type="domain" description="Fibronectin type-III" evidence="19">
    <location>
        <begin position="562"/>
        <end position="659"/>
    </location>
</feature>
<evidence type="ECO:0000259" key="19">
    <source>
        <dbReference type="PROSITE" id="PS50853"/>
    </source>
</evidence>
<dbReference type="Gene3D" id="1.10.510.10">
    <property type="entry name" value="Transferase(Phosphotransferase) domain 1"/>
    <property type="match status" value="1"/>
</dbReference>
<evidence type="ECO:0000256" key="6">
    <source>
        <dbReference type="ARBA" id="ARBA00022741"/>
    </source>
</evidence>
<dbReference type="PROSITE" id="PS00109">
    <property type="entry name" value="PROTEIN_KINASE_TYR"/>
    <property type="match status" value="1"/>
</dbReference>
<feature type="region of interest" description="Disordered" evidence="17">
    <location>
        <begin position="2292"/>
        <end position="2323"/>
    </location>
</feature>
<dbReference type="Gene3D" id="2.60.40.10">
    <property type="entry name" value="Immunoglobulins"/>
    <property type="match status" value="7"/>
</dbReference>
<evidence type="ECO:0000256" key="4">
    <source>
        <dbReference type="ARBA" id="ARBA00022692"/>
    </source>
</evidence>
<dbReference type="PROSITE" id="PS00239">
    <property type="entry name" value="RECEPTOR_TYR_KIN_II"/>
    <property type="match status" value="1"/>
</dbReference>
<dbReference type="InterPro" id="IPR017441">
    <property type="entry name" value="Protein_kinase_ATP_BS"/>
</dbReference>
<keyword evidence="10" id="KW-0472">Membrane</keyword>
<dbReference type="SMART" id="SM00060">
    <property type="entry name" value="FN3"/>
    <property type="match status" value="8"/>
</dbReference>
<keyword evidence="11" id="KW-0829">Tyrosine-protein kinase</keyword>
<evidence type="ECO:0000256" key="14">
    <source>
        <dbReference type="ARBA" id="ARBA00051243"/>
    </source>
</evidence>
<feature type="domain" description="Fibronectin type-III" evidence="19">
    <location>
        <begin position="936"/>
        <end position="1031"/>
    </location>
</feature>
<evidence type="ECO:0000256" key="13">
    <source>
        <dbReference type="ARBA" id="ARBA00023180"/>
    </source>
</evidence>
<dbReference type="InterPro" id="IPR000719">
    <property type="entry name" value="Prot_kinase_dom"/>
</dbReference>
<dbReference type="EC" id="2.7.10.1" evidence="16"/>
<dbReference type="InterPro" id="IPR003961">
    <property type="entry name" value="FN3_dom"/>
</dbReference>
<reference evidence="20 21" key="1">
    <citation type="journal article" date="2023" name="Insect Mol. Biol.">
        <title>Genome sequencing provides insights into the evolution of gene families encoding plant cell wall-degrading enzymes in longhorned beetles.</title>
        <authorList>
            <person name="Shin N.R."/>
            <person name="Okamura Y."/>
            <person name="Kirsch R."/>
            <person name="Pauchet Y."/>
        </authorList>
    </citation>
    <scope>NUCLEOTIDE SEQUENCE [LARGE SCALE GENOMIC DNA]</scope>
    <source>
        <strain evidence="20">EAD_L_NR</strain>
    </source>
</reference>
<comment type="caution">
    <text evidence="20">The sequence shown here is derived from an EMBL/GenBank/DDBJ whole genome shotgun (WGS) entry which is preliminary data.</text>
</comment>
<dbReference type="GO" id="GO:0043235">
    <property type="term" value="C:receptor complex"/>
    <property type="evidence" value="ECO:0007669"/>
    <property type="project" value="TreeGrafter"/>
</dbReference>
<feature type="domain" description="Protein kinase" evidence="18">
    <location>
        <begin position="1933"/>
        <end position="2209"/>
    </location>
</feature>
<dbReference type="InterPro" id="IPR008266">
    <property type="entry name" value="Tyr_kinase_AS"/>
</dbReference>
<dbReference type="SMART" id="SM00219">
    <property type="entry name" value="TyrKc"/>
    <property type="match status" value="1"/>
</dbReference>
<dbReference type="InterPro" id="IPR011009">
    <property type="entry name" value="Kinase-like_dom_sf"/>
</dbReference>
<proteinExistence type="inferred from homology"/>
<dbReference type="InterPro" id="IPR002011">
    <property type="entry name" value="Tyr_kinase_rcpt_2_CS"/>
</dbReference>
<dbReference type="Pfam" id="PF07714">
    <property type="entry name" value="PK_Tyr_Ser-Thr"/>
    <property type="match status" value="1"/>
</dbReference>
<dbReference type="PANTHER" id="PTHR24416:SF527">
    <property type="entry name" value="PROTO-ONCOGENE TYROSINE-PROTEIN KINASE ROS"/>
    <property type="match status" value="1"/>
</dbReference>
<dbReference type="PROSITE" id="PS00107">
    <property type="entry name" value="PROTEIN_KINASE_ATP"/>
    <property type="match status" value="1"/>
</dbReference>
<evidence type="ECO:0000256" key="17">
    <source>
        <dbReference type="SAM" id="MobiDB-lite"/>
    </source>
</evidence>
<name>A0AAV8W5P3_9CUCU</name>
<evidence type="ECO:0000256" key="12">
    <source>
        <dbReference type="ARBA" id="ARBA00023170"/>
    </source>
</evidence>
<dbReference type="CDD" id="cd00063">
    <property type="entry name" value="FN3"/>
    <property type="match status" value="6"/>
</dbReference>
<feature type="domain" description="Fibronectin type-III" evidence="19">
    <location>
        <begin position="1034"/>
        <end position="1139"/>
    </location>
</feature>
<evidence type="ECO:0000313" key="20">
    <source>
        <dbReference type="EMBL" id="KAJ8921659.1"/>
    </source>
</evidence>
<dbReference type="Proteomes" id="UP001159042">
    <property type="component" value="Unassembled WGS sequence"/>
</dbReference>
<keyword evidence="12 16" id="KW-0675">Receptor</keyword>
<dbReference type="InterPro" id="IPR036116">
    <property type="entry name" value="FN3_sf"/>
</dbReference>
<comment type="similarity">
    <text evidence="16">Belongs to the protein kinase superfamily. Tyr protein kinase family. Insulin receptor subfamily.</text>
</comment>
<evidence type="ECO:0000256" key="7">
    <source>
        <dbReference type="ARBA" id="ARBA00022777"/>
    </source>
</evidence>
<evidence type="ECO:0000256" key="10">
    <source>
        <dbReference type="ARBA" id="ARBA00023136"/>
    </source>
</evidence>
<evidence type="ECO:0000256" key="15">
    <source>
        <dbReference type="PROSITE-ProRule" id="PRU10141"/>
    </source>
</evidence>
<evidence type="ECO:0000256" key="1">
    <source>
        <dbReference type="ARBA" id="ARBA00004167"/>
    </source>
</evidence>
<dbReference type="SUPFAM" id="SSF49265">
    <property type="entry name" value="Fibronectin type III"/>
    <property type="match status" value="5"/>
</dbReference>
<feature type="domain" description="Fibronectin type-III" evidence="19">
    <location>
        <begin position="174"/>
        <end position="271"/>
    </location>
</feature>